<evidence type="ECO:0000256" key="5">
    <source>
        <dbReference type="ARBA" id="ARBA00022989"/>
    </source>
</evidence>
<dbReference type="Gene3D" id="3.40.720.10">
    <property type="entry name" value="Alkaline Phosphatase, subunit A"/>
    <property type="match status" value="1"/>
</dbReference>
<dbReference type="SUPFAM" id="SSF53649">
    <property type="entry name" value="Alkaline phosphatase-like"/>
    <property type="match status" value="1"/>
</dbReference>
<dbReference type="GO" id="GO:0009244">
    <property type="term" value="P:lipopolysaccharide core region biosynthetic process"/>
    <property type="evidence" value="ECO:0007669"/>
    <property type="project" value="TreeGrafter"/>
</dbReference>
<evidence type="ECO:0000313" key="9">
    <source>
        <dbReference type="EMBL" id="TXG34558.1"/>
    </source>
</evidence>
<feature type="domain" description="Sulfatase N-terminal" evidence="8">
    <location>
        <begin position="167"/>
        <end position="414"/>
    </location>
</feature>
<feature type="transmembrane region" description="Helical" evidence="7">
    <location>
        <begin position="105"/>
        <end position="125"/>
    </location>
</feature>
<evidence type="ECO:0000256" key="6">
    <source>
        <dbReference type="ARBA" id="ARBA00023136"/>
    </source>
</evidence>
<feature type="transmembrane region" description="Helical" evidence="7">
    <location>
        <begin position="23"/>
        <end position="46"/>
    </location>
</feature>
<accession>A0A5C7GDN0</accession>
<keyword evidence="6 7" id="KW-0472">Membrane</keyword>
<sequence>MEDVLFCFSIIAIYFGNIFKRQFLYDLLSLTYLFYFVLETTSYIAVSSNFSSSYMFLLIESNKEELTEFSASYITLPIISFIILMATLFFLIRKVRITLNLPKKHLIGVFLFIGVIVVLKMTGLIERNAYHNVVRGVYGYIELQNSVKFNNNILKEDINITSDNEVFVFVLGESTTSQHMQLYGYERETTPFLDSLKDNLHIYDNVISSHVFTLKVVPKIITSLDYNSSGDSTTSLIQIFKGAGFKTYWLANQRAISFHDNVINKIASSCHEFRFYTHLDDVKTTTLDDVIFPDYKRILKEPGKKVIFIKLLGTHFDYNKRYPEDYDKFTNSNKSTKKQRIINYYDNAVLYNDYIVYSFIEELEKHNKKSALLYLSDHGENVYDDSDFFGRSEAVLRESMFEVPFFVWTSKDFEFPNDFEYKPNRAFMTDNTYESIGHLFGVLYSDMDKDKSIFSKSFKERKRIVIDSIDYDSYFLEKHE</sequence>
<keyword evidence="10" id="KW-1185">Reference proteome</keyword>
<dbReference type="EMBL" id="VRKQ01000024">
    <property type="protein sequence ID" value="TXG34558.1"/>
    <property type="molecule type" value="Genomic_DNA"/>
</dbReference>
<dbReference type="OrthoDB" id="9786870at2"/>
<evidence type="ECO:0000256" key="2">
    <source>
        <dbReference type="ARBA" id="ARBA00022475"/>
    </source>
</evidence>
<dbReference type="InterPro" id="IPR040423">
    <property type="entry name" value="PEA_transferase"/>
</dbReference>
<dbReference type="InterPro" id="IPR000917">
    <property type="entry name" value="Sulfatase_N"/>
</dbReference>
<dbReference type="AlphaFoldDB" id="A0A5C7GDN0"/>
<protein>
    <submittedName>
        <fullName evidence="9">Phosphoethanolamine transferase</fullName>
    </submittedName>
</protein>
<dbReference type="GO" id="GO:0016776">
    <property type="term" value="F:phosphotransferase activity, phosphate group as acceptor"/>
    <property type="evidence" value="ECO:0007669"/>
    <property type="project" value="TreeGrafter"/>
</dbReference>
<keyword evidence="2" id="KW-1003">Cell membrane</keyword>
<keyword evidence="3 9" id="KW-0808">Transferase</keyword>
<evidence type="ECO:0000256" key="4">
    <source>
        <dbReference type="ARBA" id="ARBA00022692"/>
    </source>
</evidence>
<organism evidence="9 10">
    <name type="scientific">Seonamhaeicola maritimus</name>
    <dbReference type="NCBI Taxonomy" id="2591822"/>
    <lineage>
        <taxon>Bacteria</taxon>
        <taxon>Pseudomonadati</taxon>
        <taxon>Bacteroidota</taxon>
        <taxon>Flavobacteriia</taxon>
        <taxon>Flavobacteriales</taxon>
        <taxon>Flavobacteriaceae</taxon>
    </lineage>
</organism>
<comment type="caution">
    <text evidence="9">The sequence shown here is derived from an EMBL/GenBank/DDBJ whole genome shotgun (WGS) entry which is preliminary data.</text>
</comment>
<dbReference type="PANTHER" id="PTHR30443:SF2">
    <property type="entry name" value="PHOSPHOETHANOLAMINE TRANSFERASE EPTC"/>
    <property type="match status" value="1"/>
</dbReference>
<reference evidence="9 10" key="1">
    <citation type="submission" date="2019-08" db="EMBL/GenBank/DDBJ databases">
        <title>Seonamhaeicola sediminis sp. nov., isolated from marine sediment.</title>
        <authorList>
            <person name="Cao W.R."/>
        </authorList>
    </citation>
    <scope>NUCLEOTIDE SEQUENCE [LARGE SCALE GENOMIC DNA]</scope>
    <source>
        <strain evidence="9 10">1505</strain>
    </source>
</reference>
<dbReference type="InterPro" id="IPR017850">
    <property type="entry name" value="Alkaline_phosphatase_core_sf"/>
</dbReference>
<gene>
    <name evidence="9" type="ORF">FUA22_18240</name>
</gene>
<keyword evidence="5 7" id="KW-1133">Transmembrane helix</keyword>
<evidence type="ECO:0000256" key="1">
    <source>
        <dbReference type="ARBA" id="ARBA00004651"/>
    </source>
</evidence>
<dbReference type="PANTHER" id="PTHR30443">
    <property type="entry name" value="INNER MEMBRANE PROTEIN"/>
    <property type="match status" value="1"/>
</dbReference>
<evidence type="ECO:0000313" key="10">
    <source>
        <dbReference type="Proteomes" id="UP000321080"/>
    </source>
</evidence>
<name>A0A5C7GDN0_9FLAO</name>
<comment type="subcellular location">
    <subcellularLocation>
        <location evidence="1">Cell membrane</location>
        <topology evidence="1">Multi-pass membrane protein</topology>
    </subcellularLocation>
</comment>
<dbReference type="RefSeq" id="WP_147770043.1">
    <property type="nucleotide sequence ID" value="NZ_VRKQ01000024.1"/>
</dbReference>
<dbReference type="Pfam" id="PF00884">
    <property type="entry name" value="Sulfatase"/>
    <property type="match status" value="1"/>
</dbReference>
<dbReference type="InterPro" id="IPR058130">
    <property type="entry name" value="PEA_transf_C"/>
</dbReference>
<dbReference type="CDD" id="cd16017">
    <property type="entry name" value="LptA"/>
    <property type="match status" value="1"/>
</dbReference>
<proteinExistence type="predicted"/>
<evidence type="ECO:0000256" key="3">
    <source>
        <dbReference type="ARBA" id="ARBA00022679"/>
    </source>
</evidence>
<dbReference type="Proteomes" id="UP000321080">
    <property type="component" value="Unassembled WGS sequence"/>
</dbReference>
<feature type="transmembrane region" description="Helical" evidence="7">
    <location>
        <begin position="71"/>
        <end position="93"/>
    </location>
</feature>
<keyword evidence="4 7" id="KW-0812">Transmembrane</keyword>
<evidence type="ECO:0000259" key="8">
    <source>
        <dbReference type="Pfam" id="PF00884"/>
    </source>
</evidence>
<dbReference type="GO" id="GO:0005886">
    <property type="term" value="C:plasma membrane"/>
    <property type="evidence" value="ECO:0007669"/>
    <property type="project" value="UniProtKB-SubCell"/>
</dbReference>
<evidence type="ECO:0000256" key="7">
    <source>
        <dbReference type="SAM" id="Phobius"/>
    </source>
</evidence>